<feature type="compositionally biased region" description="Basic and acidic residues" evidence="1">
    <location>
        <begin position="520"/>
        <end position="529"/>
    </location>
</feature>
<protein>
    <submittedName>
        <fullName evidence="3">SOD1</fullName>
        <ecNumber evidence="3">1.15.1.1</ecNumber>
    </submittedName>
</protein>
<evidence type="ECO:0000313" key="3">
    <source>
        <dbReference type="EMBL" id="CAF2951337.1"/>
    </source>
</evidence>
<feature type="region of interest" description="Disordered" evidence="1">
    <location>
        <begin position="98"/>
        <end position="118"/>
    </location>
</feature>
<dbReference type="EC" id="1.15.1.1" evidence="3"/>
<dbReference type="OrthoDB" id="2015551at2759"/>
<dbReference type="SUPFAM" id="SSF49329">
    <property type="entry name" value="Cu,Zn superoxide dismutase-like"/>
    <property type="match status" value="1"/>
</dbReference>
<sequence length="556" mass="62012">MKDSKCPHAGAHWNPYGSLHGDPHSQGYHHQGDLGNILINRSSVPPPQSWPENGAICSEDQAMMILVKISLKQKSRKTGQVGNSLACGIIEYKSDTEDDAAVNEQDTPSTKKDKPINGTSSIVKIEKKNAPKLGSNVTSDAVQFEFRQTTTLNPKIILENKELPTNIIDTPNISVDNNGIGLTAHLIPNEINQIREERRILTDTKKIVSMNKNNEPLQINESPSPEAVREFPLGGFSRGNQVKILETIDNSQKDSNTREKIQGMLNNLNAQRSLSPGLTNFQKNDGTSLNKFIIDRSRTITSDDATKSEEQQLSGTKIMNSIVADNKGKHLDIIDSNNNMNIIDGHKFLGGGTTEQNQLNGKNNSEIIEPNNDNLEVNEETSRINQTASNILNQLRNANIRELLNNRKIDENETELIKENMNNKQLEPSEDKLKGSDEIEEGVKRQLILSRESASRSGGVEEVEDLALKNHAGSNDKSIKFLPDSQDIDQETLNSNNMDEFKNKTTEVPRRRSPILIKRNNFDGSRENEEVTNSNGNRKPVMQTKLRNSSRSNFLE</sequence>
<dbReference type="GO" id="GO:0004784">
    <property type="term" value="F:superoxide dismutase activity"/>
    <property type="evidence" value="ECO:0007669"/>
    <property type="project" value="UniProtKB-EC"/>
</dbReference>
<proteinExistence type="predicted"/>
<accession>A0A7R8H9L1</accession>
<dbReference type="InterPro" id="IPR001424">
    <property type="entry name" value="SOD_Cu_Zn_dom"/>
</dbReference>
<dbReference type="EMBL" id="HG994584">
    <property type="protein sequence ID" value="CAF2951337.1"/>
    <property type="molecule type" value="Genomic_DNA"/>
</dbReference>
<name>A0A7R8H9L1_LEPSM</name>
<feature type="compositionally biased region" description="Basic and acidic residues" evidence="1">
    <location>
        <begin position="499"/>
        <end position="510"/>
    </location>
</feature>
<feature type="region of interest" description="Disordered" evidence="1">
    <location>
        <begin position="489"/>
        <end position="556"/>
    </location>
</feature>
<reference evidence="3" key="1">
    <citation type="submission" date="2021-02" db="EMBL/GenBank/DDBJ databases">
        <authorList>
            <person name="Bekaert M."/>
        </authorList>
    </citation>
    <scope>NUCLEOTIDE SEQUENCE</scope>
    <source>
        <strain evidence="3">IoA-00</strain>
    </source>
</reference>
<keyword evidence="4" id="KW-1185">Reference proteome</keyword>
<feature type="domain" description="Superoxide dismutase copper/zinc binding" evidence="2">
    <location>
        <begin position="5"/>
        <end position="90"/>
    </location>
</feature>
<evidence type="ECO:0000256" key="1">
    <source>
        <dbReference type="SAM" id="MobiDB-lite"/>
    </source>
</evidence>
<dbReference type="Pfam" id="PF00080">
    <property type="entry name" value="Sod_Cu"/>
    <property type="match status" value="1"/>
</dbReference>
<dbReference type="Proteomes" id="UP000675881">
    <property type="component" value="Chromosome 5"/>
</dbReference>
<keyword evidence="3" id="KW-0560">Oxidoreductase</keyword>
<dbReference type="GO" id="GO:0046872">
    <property type="term" value="F:metal ion binding"/>
    <property type="evidence" value="ECO:0007669"/>
    <property type="project" value="InterPro"/>
</dbReference>
<gene>
    <name evidence="3" type="ORF">LSAA_9387</name>
</gene>
<dbReference type="InterPro" id="IPR036423">
    <property type="entry name" value="SOD-like_Cu/Zn_dom_sf"/>
</dbReference>
<dbReference type="AlphaFoldDB" id="A0A7R8H9L1"/>
<evidence type="ECO:0000313" key="4">
    <source>
        <dbReference type="Proteomes" id="UP000675881"/>
    </source>
</evidence>
<feature type="compositionally biased region" description="Polar residues" evidence="1">
    <location>
        <begin position="545"/>
        <end position="556"/>
    </location>
</feature>
<dbReference type="Gene3D" id="2.60.40.200">
    <property type="entry name" value="Superoxide dismutase, copper/zinc binding domain"/>
    <property type="match status" value="1"/>
</dbReference>
<evidence type="ECO:0000259" key="2">
    <source>
        <dbReference type="Pfam" id="PF00080"/>
    </source>
</evidence>
<organism evidence="3 4">
    <name type="scientific">Lepeophtheirus salmonis</name>
    <name type="common">Salmon louse</name>
    <name type="synonym">Caligus salmonis</name>
    <dbReference type="NCBI Taxonomy" id="72036"/>
    <lineage>
        <taxon>Eukaryota</taxon>
        <taxon>Metazoa</taxon>
        <taxon>Ecdysozoa</taxon>
        <taxon>Arthropoda</taxon>
        <taxon>Crustacea</taxon>
        <taxon>Multicrustacea</taxon>
        <taxon>Hexanauplia</taxon>
        <taxon>Copepoda</taxon>
        <taxon>Siphonostomatoida</taxon>
        <taxon>Caligidae</taxon>
        <taxon>Lepeophtheirus</taxon>
    </lineage>
</organism>